<dbReference type="InterPro" id="IPR000120">
    <property type="entry name" value="Amidase"/>
</dbReference>
<dbReference type="PROSITE" id="PS00571">
    <property type="entry name" value="AMIDASES"/>
    <property type="match status" value="1"/>
</dbReference>
<dbReference type="EC" id="3.5.1.4" evidence="3"/>
<dbReference type="NCBIfam" id="NF004717">
    <property type="entry name" value="PRK06061.1"/>
    <property type="match status" value="1"/>
</dbReference>
<feature type="domain" description="Amidase" evidence="4">
    <location>
        <begin position="24"/>
        <end position="444"/>
    </location>
</feature>
<protein>
    <recommendedName>
        <fullName evidence="3">amidase</fullName>
        <ecNumber evidence="3">3.5.1.4</ecNumber>
    </recommendedName>
</protein>
<evidence type="ECO:0000259" key="4">
    <source>
        <dbReference type="Pfam" id="PF01425"/>
    </source>
</evidence>
<evidence type="ECO:0000256" key="3">
    <source>
        <dbReference type="ARBA" id="ARBA00012922"/>
    </source>
</evidence>
<comment type="similarity">
    <text evidence="2">Belongs to the amidase family.</text>
</comment>
<proteinExistence type="inferred from homology"/>
<dbReference type="AlphaFoldDB" id="A0A917FUN5"/>
<dbReference type="PANTHER" id="PTHR11895:SF7">
    <property type="entry name" value="GLUTAMYL-TRNA(GLN) AMIDOTRANSFERASE SUBUNIT A, MITOCHONDRIAL"/>
    <property type="match status" value="1"/>
</dbReference>
<dbReference type="Proteomes" id="UP000654257">
    <property type="component" value="Unassembled WGS sequence"/>
</dbReference>
<dbReference type="GO" id="GO:0004040">
    <property type="term" value="F:amidase activity"/>
    <property type="evidence" value="ECO:0007669"/>
    <property type="project" value="UniProtKB-EC"/>
</dbReference>
<sequence length="466" mass="49165">MTTTAPSGLTDHLDALAAGTRSVDLVQRTLDRIDDSQRSLNAFRVVRRDAALADAADADRRRAAGDDAPLLGVPVAIKDDTDIIGETTEFGCPGLFRPATADSAVVSRLRAAGAVIVGKTTTPEIGQWPLTGGHFGQTRNPWGREHTPGGSSGGSAAAVAAGLVPVALGSDGAGSVRIPAAWCNLVGIKPQRGRISSYPDPESFHGLTVVGPLARTVADAALLLDVLQGSVDGDLHRPAPTTVSDAVGRDPGSLRIALSLRSAYAPFTITLDPDVRAGVYRIADALRSLGHRVSVDDPHYGVVAGLGFLPRSMAGIADWVDRLPDTTVIDPRTRANARNGKLARGRVLRVARAAERLAQKQIGRIFDAYDIVLAPTTASSPLPLDAIDGLSNSATDRVVTSACPYTWPWNVLGWPSVNIPAGFTGDRLPVGVQLMGPDSSERLLVSVAAQLESILRWDVIRPEKWW</sequence>
<dbReference type="EMBL" id="BMCU01000002">
    <property type="protein sequence ID" value="GGG02962.1"/>
    <property type="molecule type" value="Genomic_DNA"/>
</dbReference>
<dbReference type="Gene3D" id="3.90.1300.10">
    <property type="entry name" value="Amidase signature (AS) domain"/>
    <property type="match status" value="1"/>
</dbReference>
<dbReference type="InterPro" id="IPR036928">
    <property type="entry name" value="AS_sf"/>
</dbReference>
<evidence type="ECO:0000313" key="5">
    <source>
        <dbReference type="EMBL" id="GGG02962.1"/>
    </source>
</evidence>
<dbReference type="InterPro" id="IPR023631">
    <property type="entry name" value="Amidase_dom"/>
</dbReference>
<dbReference type="SUPFAM" id="SSF75304">
    <property type="entry name" value="Amidase signature (AS) enzymes"/>
    <property type="match status" value="1"/>
</dbReference>
<name>A0A917FUN5_9NOCA</name>
<evidence type="ECO:0000313" key="6">
    <source>
        <dbReference type="Proteomes" id="UP000654257"/>
    </source>
</evidence>
<comment type="catalytic activity">
    <reaction evidence="1">
        <text>a monocarboxylic acid amide + H2O = a monocarboxylate + NH4(+)</text>
        <dbReference type="Rhea" id="RHEA:12020"/>
        <dbReference type="ChEBI" id="CHEBI:15377"/>
        <dbReference type="ChEBI" id="CHEBI:28938"/>
        <dbReference type="ChEBI" id="CHEBI:35757"/>
        <dbReference type="ChEBI" id="CHEBI:83628"/>
        <dbReference type="EC" id="3.5.1.4"/>
    </reaction>
</comment>
<dbReference type="InterPro" id="IPR020556">
    <property type="entry name" value="Amidase_CS"/>
</dbReference>
<evidence type="ECO:0000256" key="1">
    <source>
        <dbReference type="ARBA" id="ARBA00001311"/>
    </source>
</evidence>
<gene>
    <name evidence="5" type="primary">amiA2</name>
    <name evidence="5" type="ORF">GCM10007304_16250</name>
</gene>
<comment type="caution">
    <text evidence="5">The sequence shown here is derived from an EMBL/GenBank/DDBJ whole genome shotgun (WGS) entry which is preliminary data.</text>
</comment>
<reference evidence="5" key="1">
    <citation type="journal article" date="2014" name="Int. J. Syst. Evol. Microbiol.">
        <title>Complete genome sequence of Corynebacterium casei LMG S-19264T (=DSM 44701T), isolated from a smear-ripened cheese.</title>
        <authorList>
            <consortium name="US DOE Joint Genome Institute (JGI-PGF)"/>
            <person name="Walter F."/>
            <person name="Albersmeier A."/>
            <person name="Kalinowski J."/>
            <person name="Ruckert C."/>
        </authorList>
    </citation>
    <scope>NUCLEOTIDE SEQUENCE</scope>
    <source>
        <strain evidence="5">CCM 7905</strain>
    </source>
</reference>
<keyword evidence="6" id="KW-1185">Reference proteome</keyword>
<dbReference type="PANTHER" id="PTHR11895">
    <property type="entry name" value="TRANSAMIDASE"/>
    <property type="match status" value="1"/>
</dbReference>
<accession>A0A917FUN5</accession>
<dbReference type="RefSeq" id="WP_308933166.1">
    <property type="nucleotide sequence ID" value="NZ_BMCU01000002.1"/>
</dbReference>
<dbReference type="Pfam" id="PF01425">
    <property type="entry name" value="Amidase"/>
    <property type="match status" value="1"/>
</dbReference>
<reference evidence="5" key="2">
    <citation type="submission" date="2020-09" db="EMBL/GenBank/DDBJ databases">
        <authorList>
            <person name="Sun Q."/>
            <person name="Sedlacek I."/>
        </authorList>
    </citation>
    <scope>NUCLEOTIDE SEQUENCE</scope>
    <source>
        <strain evidence="5">CCM 7905</strain>
    </source>
</reference>
<organism evidence="5 6">
    <name type="scientific">Rhodococcoides trifolii</name>
    <dbReference type="NCBI Taxonomy" id="908250"/>
    <lineage>
        <taxon>Bacteria</taxon>
        <taxon>Bacillati</taxon>
        <taxon>Actinomycetota</taxon>
        <taxon>Actinomycetes</taxon>
        <taxon>Mycobacteriales</taxon>
        <taxon>Nocardiaceae</taxon>
        <taxon>Rhodococcoides</taxon>
    </lineage>
</organism>
<evidence type="ECO:0000256" key="2">
    <source>
        <dbReference type="ARBA" id="ARBA00009199"/>
    </source>
</evidence>